<dbReference type="InterPro" id="IPR001965">
    <property type="entry name" value="Znf_PHD"/>
</dbReference>
<dbReference type="Proteomes" id="UP001189122">
    <property type="component" value="Unassembled WGS sequence"/>
</dbReference>
<dbReference type="SMART" id="SM00249">
    <property type="entry name" value="PHD"/>
    <property type="match status" value="2"/>
</dbReference>
<dbReference type="GO" id="GO:0008270">
    <property type="term" value="F:zinc ion binding"/>
    <property type="evidence" value="ECO:0007669"/>
    <property type="project" value="UniProtKB-KW"/>
</dbReference>
<sequence>MKMLPCKVCNRKYHRSCVKNWAENRDLFHWSSWVCPHCRTCELVIPVSLCTAKRCDAAYHCYCQQPPHKNVSRGPYLCPKHTKCHSCGSSVPGSGPSTRWFLSYTCCDACGRLFVKGNYCPVCLKVYRDSESTPMVCCDICQRWVHCSCDGISDEKYQQFQTDGNLHYKCAACRGDCYQVKDIDDAIQELWKRRDKSDKDLIASLRVAAGLPYQEDIFSISPFSDDEESSQMVMKSNNGRSLKFSVKGLIWKKTPRSSSSSKKHAKKKGSQVKIVNKSEEKYQDFERQDEVRSVEGSSVDEKNGDTKPFGIRGQENLPLHLTISLGHKKEKSPVNEHEKESHRIRKDSVASSLDKVPKVEIKTSKSHGTTERSGKLENKSEPVKGPKLVIHFGSRSKNISSSPTSEASSCHRQHDLVASNALLKLKFKNLYSENRSSWVSQGEENHSVKKQRSKRMRPSPLMEKSGSQEDEPSKDSVQENMSEEVMDANWILQKLGKGAIGKRVEVQQSGGSWHKGVVSDVIEGTSSLLVRLDDGGTKTLELGKHGIRFISQKHKRTRL</sequence>
<dbReference type="Gene3D" id="3.30.40.10">
    <property type="entry name" value="Zinc/RING finger domain, C3HC4 (zinc finger)"/>
    <property type="match status" value="2"/>
</dbReference>
<dbReference type="CDD" id="cd15489">
    <property type="entry name" value="PHD_SF"/>
    <property type="match status" value="1"/>
</dbReference>
<feature type="region of interest" description="Disordered" evidence="7">
    <location>
        <begin position="436"/>
        <end position="481"/>
    </location>
</feature>
<evidence type="ECO:0000256" key="7">
    <source>
        <dbReference type="SAM" id="MobiDB-lite"/>
    </source>
</evidence>
<keyword evidence="5" id="KW-0804">Transcription</keyword>
<dbReference type="PROSITE" id="PS50016">
    <property type="entry name" value="ZF_PHD_2"/>
    <property type="match status" value="1"/>
</dbReference>
<dbReference type="FunFam" id="3.30.40.10:FF:000238">
    <property type="entry name" value="PHD finger family protein"/>
    <property type="match status" value="1"/>
</dbReference>
<dbReference type="PANTHER" id="PTHR45838">
    <property type="entry name" value="HISTONE-LYSINE-N-METHYLTRANSFERASE 2 KMT2 FAMILY MEMBER"/>
    <property type="match status" value="1"/>
</dbReference>
<proteinExistence type="predicted"/>
<feature type="compositionally biased region" description="Basic and acidic residues" evidence="7">
    <location>
        <begin position="355"/>
        <end position="383"/>
    </location>
</feature>
<dbReference type="SUPFAM" id="SSF57903">
    <property type="entry name" value="FYVE/PHD zinc finger"/>
    <property type="match status" value="2"/>
</dbReference>
<dbReference type="PANTHER" id="PTHR45838:SF4">
    <property type="entry name" value="HISTONE-LYSINE N-METHYLTRANSFERASE TRITHORAX"/>
    <property type="match status" value="1"/>
</dbReference>
<keyword evidence="3" id="KW-0862">Zinc</keyword>
<evidence type="ECO:0000256" key="6">
    <source>
        <dbReference type="PROSITE-ProRule" id="PRU00146"/>
    </source>
</evidence>
<protein>
    <recommendedName>
        <fullName evidence="8">PHD-type domain-containing protein</fullName>
    </recommendedName>
</protein>
<keyword evidence="1" id="KW-0479">Metal-binding</keyword>
<name>A0A7I8INU9_SPIIN</name>
<evidence type="ECO:0000256" key="1">
    <source>
        <dbReference type="ARBA" id="ARBA00022723"/>
    </source>
</evidence>
<dbReference type="InterPro" id="IPR013083">
    <property type="entry name" value="Znf_RING/FYVE/PHD"/>
</dbReference>
<dbReference type="EMBL" id="LR743591">
    <property type="protein sequence ID" value="CAA2619416.1"/>
    <property type="molecule type" value="Genomic_DNA"/>
</dbReference>
<dbReference type="GO" id="GO:0045893">
    <property type="term" value="P:positive regulation of DNA-templated transcription"/>
    <property type="evidence" value="ECO:0007669"/>
    <property type="project" value="TreeGrafter"/>
</dbReference>
<evidence type="ECO:0000256" key="5">
    <source>
        <dbReference type="ARBA" id="ARBA00023163"/>
    </source>
</evidence>
<evidence type="ECO:0000313" key="10">
    <source>
        <dbReference type="Proteomes" id="UP001189122"/>
    </source>
</evidence>
<keyword evidence="4" id="KW-0805">Transcription regulation</keyword>
<accession>A0A7I8INU9</accession>
<feature type="compositionally biased region" description="Basic residues" evidence="7">
    <location>
        <begin position="448"/>
        <end position="457"/>
    </location>
</feature>
<evidence type="ECO:0000256" key="3">
    <source>
        <dbReference type="ARBA" id="ARBA00022833"/>
    </source>
</evidence>
<dbReference type="GO" id="GO:0042800">
    <property type="term" value="F:histone H3K4 methyltransferase activity"/>
    <property type="evidence" value="ECO:0007669"/>
    <property type="project" value="TreeGrafter"/>
</dbReference>
<keyword evidence="2 6" id="KW-0863">Zinc-finger</keyword>
<feature type="region of interest" description="Disordered" evidence="7">
    <location>
        <begin position="253"/>
        <end position="383"/>
    </location>
</feature>
<feature type="compositionally biased region" description="Basic residues" evidence="7">
    <location>
        <begin position="261"/>
        <end position="270"/>
    </location>
</feature>
<dbReference type="InterPro" id="IPR019787">
    <property type="entry name" value="Znf_PHD-finger"/>
</dbReference>
<feature type="compositionally biased region" description="Basic and acidic residues" evidence="7">
    <location>
        <begin position="276"/>
        <end position="305"/>
    </location>
</feature>
<dbReference type="GO" id="GO:0035097">
    <property type="term" value="C:histone methyltransferase complex"/>
    <property type="evidence" value="ECO:0007669"/>
    <property type="project" value="TreeGrafter"/>
</dbReference>
<reference evidence="9 10" key="1">
    <citation type="submission" date="2019-12" db="EMBL/GenBank/DDBJ databases">
        <authorList>
            <person name="Scholz U."/>
            <person name="Mascher M."/>
            <person name="Fiebig A."/>
        </authorList>
    </citation>
    <scope>NUCLEOTIDE SEQUENCE</scope>
</reference>
<organism evidence="9">
    <name type="scientific">Spirodela intermedia</name>
    <name type="common">Intermediate duckweed</name>
    <dbReference type="NCBI Taxonomy" id="51605"/>
    <lineage>
        <taxon>Eukaryota</taxon>
        <taxon>Viridiplantae</taxon>
        <taxon>Streptophyta</taxon>
        <taxon>Embryophyta</taxon>
        <taxon>Tracheophyta</taxon>
        <taxon>Spermatophyta</taxon>
        <taxon>Magnoliopsida</taxon>
        <taxon>Liliopsida</taxon>
        <taxon>Araceae</taxon>
        <taxon>Lemnoideae</taxon>
        <taxon>Spirodela</taxon>
    </lineage>
</organism>
<feature type="compositionally biased region" description="Basic and acidic residues" evidence="7">
    <location>
        <begin position="331"/>
        <end position="341"/>
    </location>
</feature>
<keyword evidence="10" id="KW-1185">Reference proteome</keyword>
<dbReference type="AlphaFoldDB" id="A0A7I8INU9"/>
<evidence type="ECO:0000256" key="4">
    <source>
        <dbReference type="ARBA" id="ARBA00023015"/>
    </source>
</evidence>
<evidence type="ECO:0000259" key="8">
    <source>
        <dbReference type="PROSITE" id="PS50016"/>
    </source>
</evidence>
<dbReference type="InterPro" id="IPR011011">
    <property type="entry name" value="Znf_FYVE_PHD"/>
</dbReference>
<evidence type="ECO:0000256" key="2">
    <source>
        <dbReference type="ARBA" id="ARBA00022771"/>
    </source>
</evidence>
<dbReference type="InterPro" id="IPR019786">
    <property type="entry name" value="Zinc_finger_PHD-type_CS"/>
</dbReference>
<evidence type="ECO:0000313" key="9">
    <source>
        <dbReference type="EMBL" id="CAA2619416.1"/>
    </source>
</evidence>
<feature type="domain" description="PHD-type" evidence="8">
    <location>
        <begin position="117"/>
        <end position="176"/>
    </location>
</feature>
<dbReference type="PROSITE" id="PS01359">
    <property type="entry name" value="ZF_PHD_1"/>
    <property type="match status" value="1"/>
</dbReference>
<dbReference type="EMBL" id="CACRZD030000004">
    <property type="protein sequence ID" value="CAA6659143.1"/>
    <property type="molecule type" value="Genomic_DNA"/>
</dbReference>
<gene>
    <name evidence="9" type="ORF">SI7747_04005583</name>
</gene>